<evidence type="ECO:0000256" key="1">
    <source>
        <dbReference type="ARBA" id="ARBA00004442"/>
    </source>
</evidence>
<comment type="caution">
    <text evidence="8">The sequence shown here is derived from an EMBL/GenBank/DDBJ whole genome shotgun (WGS) entry which is preliminary data.</text>
</comment>
<dbReference type="Proteomes" id="UP000036166">
    <property type="component" value="Unassembled WGS sequence"/>
</dbReference>
<dbReference type="CDD" id="cd08977">
    <property type="entry name" value="SusD"/>
    <property type="match status" value="1"/>
</dbReference>
<comment type="subcellular location">
    <subcellularLocation>
        <location evidence="1">Cell outer membrane</location>
    </subcellularLocation>
</comment>
<accession>A0A0J6CM28</accession>
<dbReference type="InterPro" id="IPR012944">
    <property type="entry name" value="SusD_RagB_dom"/>
</dbReference>
<dbReference type="InterPro" id="IPR011990">
    <property type="entry name" value="TPR-like_helical_dom_sf"/>
</dbReference>
<dbReference type="InterPro" id="IPR033985">
    <property type="entry name" value="SusD-like_N"/>
</dbReference>
<evidence type="ECO:0000313" key="8">
    <source>
        <dbReference type="EMBL" id="KMM34275.1"/>
    </source>
</evidence>
<dbReference type="Pfam" id="PF07980">
    <property type="entry name" value="SusD_RagB"/>
    <property type="match status" value="1"/>
</dbReference>
<sequence length="528" mass="60349">MDKPSSSTYPSNETELEMALWGCYGSLWLSTNYGMVMPALLDITTDIAWERAEVSMQSIGNGSHDANNSWSEELWKNYYISVARCNYLLDNMERAKAETTPAVYERIKGEVQFLRAYFYLMLTETWGDVPLVTKTLTLAEAQIPQTSKSAIVDFILKELDEAIPTLPVHIDANEWGRISKGAALAIKARTALYNNMYDIAAKAAKEVIDSGEYQIDDNFENLFKSATQSNSKEMMFFITYKEGYRTPGIVRGCTSRMGGGYSSKIPVQATVDSYECIDGLPIDKSPLYDPQKPFENRDPRLGYTIVLPGSEYMGFQFETHKDSVECWNYKTSPASRVANQDALNPYATFSGYIWRKYNEISKPNELDNSETAFIIMRYADVLLMYAEAKNELGEIDNSVYQAINEVRQRKSVNMPPIANKNQSELRSIIRKERKCEFAWEGLRWSDIRRWGIAENVMNEVLYGRPPKDYLHSAPKIDENGTPDYSTVTNKNDMRVIELRSFNKDRDYVLPIPRIEIETNTALKQNPNY</sequence>
<evidence type="ECO:0000256" key="4">
    <source>
        <dbReference type="ARBA" id="ARBA00023136"/>
    </source>
</evidence>
<keyword evidence="5" id="KW-0998">Cell outer membrane</keyword>
<evidence type="ECO:0000256" key="2">
    <source>
        <dbReference type="ARBA" id="ARBA00006275"/>
    </source>
</evidence>
<organism evidence="8 9">
    <name type="scientific">Parabacteroides goldsteinii</name>
    <dbReference type="NCBI Taxonomy" id="328812"/>
    <lineage>
        <taxon>Bacteria</taxon>
        <taxon>Pseudomonadati</taxon>
        <taxon>Bacteroidota</taxon>
        <taxon>Bacteroidia</taxon>
        <taxon>Bacteroidales</taxon>
        <taxon>Tannerellaceae</taxon>
        <taxon>Parabacteroides</taxon>
    </lineage>
</organism>
<reference evidence="8 9" key="1">
    <citation type="submission" date="2015-06" db="EMBL/GenBank/DDBJ databases">
        <title>Draft Genome Sequence of Parabacteroides goldsteinii with Putative Novel Metallo-Beta-Lactamases Isolated from a Blood Culture from a Human Patient.</title>
        <authorList>
            <person name="Krogh T.J."/>
            <person name="Agergaard C.N."/>
            <person name="Moller-Jensen J."/>
            <person name="Justesen U.S."/>
        </authorList>
    </citation>
    <scope>NUCLEOTIDE SEQUENCE [LARGE SCALE GENOMIC DNA]</scope>
    <source>
        <strain evidence="8 9">910340</strain>
    </source>
</reference>
<gene>
    <name evidence="8" type="ORF">ACM15_07775</name>
</gene>
<protein>
    <recommendedName>
        <fullName evidence="10">RagB/SusD family nutrient uptake outer membrane protein</fullName>
    </recommendedName>
</protein>
<keyword evidence="3" id="KW-0732">Signal</keyword>
<dbReference type="SUPFAM" id="SSF48452">
    <property type="entry name" value="TPR-like"/>
    <property type="match status" value="1"/>
</dbReference>
<name>A0A0J6CM28_9BACT</name>
<feature type="domain" description="RagB/SusD" evidence="6">
    <location>
        <begin position="223"/>
        <end position="528"/>
    </location>
</feature>
<dbReference type="AlphaFoldDB" id="A0A0J6CM28"/>
<evidence type="ECO:0000256" key="5">
    <source>
        <dbReference type="ARBA" id="ARBA00023237"/>
    </source>
</evidence>
<dbReference type="Gene3D" id="1.25.40.390">
    <property type="match status" value="1"/>
</dbReference>
<dbReference type="GO" id="GO:0009279">
    <property type="term" value="C:cell outer membrane"/>
    <property type="evidence" value="ECO:0007669"/>
    <property type="project" value="UniProtKB-SubCell"/>
</dbReference>
<evidence type="ECO:0000259" key="7">
    <source>
        <dbReference type="Pfam" id="PF14322"/>
    </source>
</evidence>
<evidence type="ECO:0000256" key="3">
    <source>
        <dbReference type="ARBA" id="ARBA00022729"/>
    </source>
</evidence>
<proteinExistence type="inferred from homology"/>
<dbReference type="PATRIC" id="fig|328812.4.peg.2033"/>
<evidence type="ECO:0000313" key="9">
    <source>
        <dbReference type="Proteomes" id="UP000036166"/>
    </source>
</evidence>
<evidence type="ECO:0000259" key="6">
    <source>
        <dbReference type="Pfam" id="PF07980"/>
    </source>
</evidence>
<comment type="similarity">
    <text evidence="2">Belongs to the SusD family.</text>
</comment>
<keyword evidence="4" id="KW-0472">Membrane</keyword>
<dbReference type="EMBL" id="LFJV01000020">
    <property type="protein sequence ID" value="KMM34275.1"/>
    <property type="molecule type" value="Genomic_DNA"/>
</dbReference>
<evidence type="ECO:0008006" key="10">
    <source>
        <dbReference type="Google" id="ProtNLM"/>
    </source>
</evidence>
<feature type="domain" description="SusD-like N-terminal" evidence="7">
    <location>
        <begin position="42"/>
        <end position="191"/>
    </location>
</feature>
<dbReference type="Pfam" id="PF14322">
    <property type="entry name" value="SusD-like_3"/>
    <property type="match status" value="1"/>
</dbReference>